<dbReference type="RefSeq" id="WP_099437545.1">
    <property type="nucleotide sequence ID" value="NZ_CP024091.1"/>
</dbReference>
<keyword evidence="1" id="KW-0812">Transmembrane</keyword>
<dbReference type="AlphaFoldDB" id="A0A2D1U1W5"/>
<keyword evidence="3" id="KW-1185">Reference proteome</keyword>
<evidence type="ECO:0000313" key="2">
    <source>
        <dbReference type="EMBL" id="ATP55597.1"/>
    </source>
</evidence>
<evidence type="ECO:0000313" key="3">
    <source>
        <dbReference type="Proteomes" id="UP000223749"/>
    </source>
</evidence>
<feature type="transmembrane region" description="Helical" evidence="1">
    <location>
        <begin position="12"/>
        <end position="33"/>
    </location>
</feature>
<name>A0A2D1U1W5_9SPHI</name>
<dbReference type="EMBL" id="CP024091">
    <property type="protein sequence ID" value="ATP55597.1"/>
    <property type="molecule type" value="Genomic_DNA"/>
</dbReference>
<dbReference type="KEGG" id="pgs:CPT03_03505"/>
<dbReference type="GO" id="GO:0016020">
    <property type="term" value="C:membrane"/>
    <property type="evidence" value="ECO:0007669"/>
    <property type="project" value="InterPro"/>
</dbReference>
<dbReference type="InterPro" id="IPR003844">
    <property type="entry name" value="UPF0060"/>
</dbReference>
<dbReference type="Proteomes" id="UP000223749">
    <property type="component" value="Chromosome"/>
</dbReference>
<proteinExistence type="predicted"/>
<keyword evidence="1" id="KW-0472">Membrane</keyword>
<evidence type="ECO:0000256" key="1">
    <source>
        <dbReference type="SAM" id="Phobius"/>
    </source>
</evidence>
<dbReference type="Pfam" id="PF02694">
    <property type="entry name" value="UPF0060"/>
    <property type="match status" value="1"/>
</dbReference>
<keyword evidence="1" id="KW-1133">Transmembrane helix</keyword>
<accession>A0A2D1U1W5</accession>
<organism evidence="2 3">
    <name type="scientific">Pedobacter ginsengisoli</name>
    <dbReference type="NCBI Taxonomy" id="363852"/>
    <lineage>
        <taxon>Bacteria</taxon>
        <taxon>Pseudomonadati</taxon>
        <taxon>Bacteroidota</taxon>
        <taxon>Sphingobacteriia</taxon>
        <taxon>Sphingobacteriales</taxon>
        <taxon>Sphingobacteriaceae</taxon>
        <taxon>Pedobacter</taxon>
    </lineage>
</organism>
<protein>
    <submittedName>
        <fullName evidence="2">Uncharacterized protein</fullName>
    </submittedName>
</protein>
<sequence length="61" mass="7372">MEHLVLDAYGFVLHWQTANFGRIYATYGGLLAYRRYLDVKKMRNYVNLYLHNYIGLFNHEK</sequence>
<reference evidence="2 3" key="1">
    <citation type="submission" date="2017-10" db="EMBL/GenBank/DDBJ databases">
        <title>Whole genome of Pedobacter ginsengisoli T01R-27 isolated from tomato rhizosphere.</title>
        <authorList>
            <person name="Weon H.-Y."/>
            <person name="Lee S.A."/>
            <person name="Sang M.K."/>
            <person name="Song J."/>
        </authorList>
    </citation>
    <scope>NUCLEOTIDE SEQUENCE [LARGE SCALE GENOMIC DNA]</scope>
    <source>
        <strain evidence="2 3">T01R-27</strain>
    </source>
</reference>
<gene>
    <name evidence="2" type="ORF">CPT03_03505</name>
</gene>